<protein>
    <submittedName>
        <fullName evidence="3">Gfo/Idh/MocA family oxidoreductase</fullName>
    </submittedName>
</protein>
<dbReference type="SUPFAM" id="SSF55347">
    <property type="entry name" value="Glyceraldehyde-3-phosphate dehydrogenase-like, C-terminal domain"/>
    <property type="match status" value="1"/>
</dbReference>
<dbReference type="RefSeq" id="WP_342806775.1">
    <property type="nucleotide sequence ID" value="NZ_JAOPJZ010000002.1"/>
</dbReference>
<dbReference type="InterPro" id="IPR036291">
    <property type="entry name" value="NAD(P)-bd_dom_sf"/>
</dbReference>
<dbReference type="Gene3D" id="3.30.360.10">
    <property type="entry name" value="Dihydrodipicolinate Reductase, domain 2"/>
    <property type="match status" value="1"/>
</dbReference>
<accession>A0AAP2Z6S7</accession>
<feature type="domain" description="Gfo/Idh/MocA-like oxidoreductase N-terminal" evidence="1">
    <location>
        <begin position="2"/>
        <end position="120"/>
    </location>
</feature>
<dbReference type="InterPro" id="IPR004104">
    <property type="entry name" value="Gfo/Idh/MocA-like_OxRdtase_C"/>
</dbReference>
<evidence type="ECO:0000313" key="3">
    <source>
        <dbReference type="EMBL" id="MCU4751223.1"/>
    </source>
</evidence>
<proteinExistence type="predicted"/>
<feature type="domain" description="Gfo/Idh/MocA-like oxidoreductase C-terminal" evidence="2">
    <location>
        <begin position="133"/>
        <end position="320"/>
    </location>
</feature>
<dbReference type="Pfam" id="PF02894">
    <property type="entry name" value="GFO_IDH_MocA_C"/>
    <property type="match status" value="1"/>
</dbReference>
<evidence type="ECO:0000313" key="4">
    <source>
        <dbReference type="Proteomes" id="UP001321047"/>
    </source>
</evidence>
<reference evidence="3 4" key="1">
    <citation type="submission" date="2022-09" db="EMBL/GenBank/DDBJ databases">
        <title>Enrichment on poylsaccharides allowed isolation of novel metabolic and taxonomic groups of Haloarchaea.</title>
        <authorList>
            <person name="Sorokin D.Y."/>
            <person name="Elcheninov A.G."/>
            <person name="Khizhniak T.V."/>
            <person name="Kolganova T.V."/>
            <person name="Kublanov I.V."/>
        </authorList>
    </citation>
    <scope>NUCLEOTIDE SEQUENCE [LARGE SCALE GENOMIC DNA]</scope>
    <source>
        <strain evidence="3 4">AArc-curdl1</strain>
    </source>
</reference>
<sequence length="325" mass="34698">MVNIGIVGSGFMAETHTNAYNSIDGANIVAVASPNTADEFIEEHQLEADSFRTADELLEDATVDVIDVCSPTPTHRPVVETAAAAGIDVFCEKPVAGSLEDAQAIADAAADADIAVMVGHVLRFFPQYAQARDVVEDGGIGNLGVARARRLSAFPDWGHGNWYADRDQSGGVLLDLAIHDLDFLRWVGGDVERVFARRTRWDEGEHGHVTLRFADGAVGYVEASWGLPAGQELTHSFELAGDDGLLEFDGEQPAMTTSTEQGTTHSSPLSAGGYQRQLEAFLESIQAGREPPVTVEDGIETLRLSVAANRSAAEGRPVALEEVKA</sequence>
<evidence type="ECO:0000259" key="1">
    <source>
        <dbReference type="Pfam" id="PF01408"/>
    </source>
</evidence>
<dbReference type="AlphaFoldDB" id="A0AAP2Z6S7"/>
<dbReference type="GO" id="GO:0000166">
    <property type="term" value="F:nucleotide binding"/>
    <property type="evidence" value="ECO:0007669"/>
    <property type="project" value="InterPro"/>
</dbReference>
<keyword evidence="4" id="KW-1185">Reference proteome</keyword>
<name>A0AAP2Z6S7_9EURY</name>
<organism evidence="3 4">
    <name type="scientific">Natronosalvus hydrolyticus</name>
    <dbReference type="NCBI Taxonomy" id="2979988"/>
    <lineage>
        <taxon>Archaea</taxon>
        <taxon>Methanobacteriati</taxon>
        <taxon>Methanobacteriota</taxon>
        <taxon>Stenosarchaea group</taxon>
        <taxon>Halobacteria</taxon>
        <taxon>Halobacteriales</taxon>
        <taxon>Natrialbaceae</taxon>
        <taxon>Natronosalvus</taxon>
    </lineage>
</organism>
<dbReference type="Gene3D" id="3.40.50.720">
    <property type="entry name" value="NAD(P)-binding Rossmann-like Domain"/>
    <property type="match status" value="1"/>
</dbReference>
<dbReference type="EMBL" id="JAOPJZ010000002">
    <property type="protein sequence ID" value="MCU4751223.1"/>
    <property type="molecule type" value="Genomic_DNA"/>
</dbReference>
<evidence type="ECO:0000259" key="2">
    <source>
        <dbReference type="Pfam" id="PF02894"/>
    </source>
</evidence>
<dbReference type="Pfam" id="PF01408">
    <property type="entry name" value="GFO_IDH_MocA"/>
    <property type="match status" value="1"/>
</dbReference>
<comment type="caution">
    <text evidence="3">The sequence shown here is derived from an EMBL/GenBank/DDBJ whole genome shotgun (WGS) entry which is preliminary data.</text>
</comment>
<dbReference type="InterPro" id="IPR051450">
    <property type="entry name" value="Gfo/Idh/MocA_Oxidoreductases"/>
</dbReference>
<dbReference type="Proteomes" id="UP001321047">
    <property type="component" value="Unassembled WGS sequence"/>
</dbReference>
<gene>
    <name evidence="3" type="ORF">OB919_04375</name>
</gene>
<dbReference type="PANTHER" id="PTHR43377">
    <property type="entry name" value="BILIVERDIN REDUCTASE A"/>
    <property type="match status" value="1"/>
</dbReference>
<dbReference type="InterPro" id="IPR000683">
    <property type="entry name" value="Gfo/Idh/MocA-like_OxRdtase_N"/>
</dbReference>
<dbReference type="SUPFAM" id="SSF51735">
    <property type="entry name" value="NAD(P)-binding Rossmann-fold domains"/>
    <property type="match status" value="1"/>
</dbReference>
<dbReference type="PANTHER" id="PTHR43377:SF1">
    <property type="entry name" value="BILIVERDIN REDUCTASE A"/>
    <property type="match status" value="1"/>
</dbReference>